<dbReference type="PANTHER" id="PTHR42718">
    <property type="entry name" value="MAJOR FACILITATOR SUPERFAMILY MULTIDRUG TRANSPORTER MFSC"/>
    <property type="match status" value="1"/>
</dbReference>
<feature type="transmembrane region" description="Helical" evidence="7">
    <location>
        <begin position="241"/>
        <end position="259"/>
    </location>
</feature>
<dbReference type="PROSITE" id="PS50850">
    <property type="entry name" value="MFS"/>
    <property type="match status" value="1"/>
</dbReference>
<evidence type="ECO:0000313" key="10">
    <source>
        <dbReference type="Proteomes" id="UP001432168"/>
    </source>
</evidence>
<feature type="transmembrane region" description="Helical" evidence="7">
    <location>
        <begin position="149"/>
        <end position="170"/>
    </location>
</feature>
<comment type="subcellular location">
    <subcellularLocation>
        <location evidence="1">Cell membrane</location>
        <topology evidence="1">Multi-pass membrane protein</topology>
    </subcellularLocation>
</comment>
<feature type="transmembrane region" description="Helical" evidence="7">
    <location>
        <begin position="342"/>
        <end position="363"/>
    </location>
</feature>
<dbReference type="EMBL" id="CP109011">
    <property type="protein sequence ID" value="WUT40878.1"/>
    <property type="molecule type" value="Genomic_DNA"/>
</dbReference>
<keyword evidence="6" id="KW-0046">Antibiotic resistance</keyword>
<feature type="transmembrane region" description="Helical" evidence="7">
    <location>
        <begin position="113"/>
        <end position="137"/>
    </location>
</feature>
<organism evidence="9 10">
    <name type="scientific">Streptomyces pseudovenezuelae</name>
    <dbReference type="NCBI Taxonomy" id="67350"/>
    <lineage>
        <taxon>Bacteria</taxon>
        <taxon>Bacillati</taxon>
        <taxon>Actinomycetota</taxon>
        <taxon>Actinomycetes</taxon>
        <taxon>Kitasatosporales</taxon>
        <taxon>Streptomycetaceae</taxon>
        <taxon>Streptomyces</taxon>
        <taxon>Streptomyces aurantiacus group</taxon>
    </lineage>
</organism>
<evidence type="ECO:0000256" key="6">
    <source>
        <dbReference type="ARBA" id="ARBA00023251"/>
    </source>
</evidence>
<dbReference type="PANTHER" id="PTHR42718:SF9">
    <property type="entry name" value="MAJOR FACILITATOR SUPERFAMILY MULTIDRUG TRANSPORTER MFSC"/>
    <property type="match status" value="1"/>
</dbReference>
<evidence type="ECO:0000313" key="9">
    <source>
        <dbReference type="EMBL" id="WUT40878.1"/>
    </source>
</evidence>
<proteinExistence type="predicted"/>
<feature type="transmembrane region" description="Helical" evidence="7">
    <location>
        <begin position="59"/>
        <end position="77"/>
    </location>
</feature>
<feature type="transmembrane region" description="Helical" evidence="7">
    <location>
        <begin position="375"/>
        <end position="397"/>
    </location>
</feature>
<feature type="transmembrane region" description="Helical" evidence="7">
    <location>
        <begin position="176"/>
        <end position="199"/>
    </location>
</feature>
<feature type="transmembrane region" description="Helical" evidence="7">
    <location>
        <begin position="492"/>
        <end position="511"/>
    </location>
</feature>
<dbReference type="Pfam" id="PF07690">
    <property type="entry name" value="MFS_1"/>
    <property type="match status" value="1"/>
</dbReference>
<dbReference type="Proteomes" id="UP001432168">
    <property type="component" value="Chromosome"/>
</dbReference>
<feature type="transmembrane region" description="Helical" evidence="7">
    <location>
        <begin position="313"/>
        <end position="335"/>
    </location>
</feature>
<feature type="transmembrane region" description="Helical" evidence="7">
    <location>
        <begin position="271"/>
        <end position="293"/>
    </location>
</feature>
<keyword evidence="10" id="KW-1185">Reference proteome</keyword>
<dbReference type="InterPro" id="IPR011701">
    <property type="entry name" value="MFS"/>
</dbReference>
<feature type="domain" description="Major facilitator superfamily (MFS) profile" evidence="8">
    <location>
        <begin position="23"/>
        <end position="515"/>
    </location>
</feature>
<protein>
    <submittedName>
        <fullName evidence="9">MFS transporter</fullName>
    </submittedName>
</protein>
<reference evidence="9" key="1">
    <citation type="submission" date="2022-10" db="EMBL/GenBank/DDBJ databases">
        <title>The complete genomes of actinobacterial strains from the NBC collection.</title>
        <authorList>
            <person name="Joergensen T.S."/>
            <person name="Alvarez Arevalo M."/>
            <person name="Sterndorff E.B."/>
            <person name="Faurdal D."/>
            <person name="Vuksanovic O."/>
            <person name="Mourched A.-S."/>
            <person name="Charusanti P."/>
            <person name="Shaw S."/>
            <person name="Blin K."/>
            <person name="Weber T."/>
        </authorList>
    </citation>
    <scope>NUCLEOTIDE SEQUENCE</scope>
    <source>
        <strain evidence="9">NBC_00686</strain>
    </source>
</reference>
<evidence type="ECO:0000256" key="3">
    <source>
        <dbReference type="ARBA" id="ARBA00022692"/>
    </source>
</evidence>
<keyword evidence="5 7" id="KW-0472">Membrane</keyword>
<evidence type="ECO:0000256" key="5">
    <source>
        <dbReference type="ARBA" id="ARBA00023136"/>
    </source>
</evidence>
<keyword evidence="4 7" id="KW-1133">Transmembrane helix</keyword>
<dbReference type="SUPFAM" id="SSF103473">
    <property type="entry name" value="MFS general substrate transporter"/>
    <property type="match status" value="1"/>
</dbReference>
<name>A0ABZ1WN45_9ACTN</name>
<evidence type="ECO:0000256" key="2">
    <source>
        <dbReference type="ARBA" id="ARBA00022448"/>
    </source>
</evidence>
<accession>A0ABZ1WN45</accession>
<keyword evidence="3 7" id="KW-0812">Transmembrane</keyword>
<evidence type="ECO:0000256" key="4">
    <source>
        <dbReference type="ARBA" id="ARBA00022989"/>
    </source>
</evidence>
<feature type="transmembrane region" description="Helical" evidence="7">
    <location>
        <begin position="89"/>
        <end position="107"/>
    </location>
</feature>
<feature type="transmembrane region" description="Helical" evidence="7">
    <location>
        <begin position="21"/>
        <end position="44"/>
    </location>
</feature>
<feature type="transmembrane region" description="Helical" evidence="7">
    <location>
        <begin position="211"/>
        <end position="229"/>
    </location>
</feature>
<gene>
    <name evidence="9" type="ORF">OG929_00720</name>
</gene>
<dbReference type="RefSeq" id="WP_329257035.1">
    <property type="nucleotide sequence ID" value="NZ_CP108992.1"/>
</dbReference>
<sequence>MVSIAPPLADAGPTTTSRRRLGTLIAACLAVCVAQIGLVLPAAINGEIQQTLHTSGSQLTWISAAFLVPTAILELTFGVLGDLFGRKRLMVAGAVIGALGYLIAATADSAGRLIAGQAISGIGAAALFPSSLALVVTATPDPESRARGLASWTTALSLGAFIAPLLSGAIVEYTAFQWAFAAVGILAVASAAVSLLLAGESSAPQGRSLDWPGQLTIAGALLALLYGIIQGPTAGWGSESIVGAFAMAAALMVAFVAVENRSASPMLRLELFRSPAFTAAAVVAVIGMFGFLGGAYDLSIRVGAIQHQSPLQAAVPFLIIQGITPFVWPLLVRLLRRVSPGLMLVAGFLSVGAGQLWLSGVPISDTALTSILGPLLLNGTGFGLIVSALTAAAVNIVPSELTGMASAATNLVRDFGQTLGPAIIGAVSLSIAATDLAGKLGSAGLTAQEGHIVDAVFAQGGPLAVLSAPLGPASAKVAPLAQQALAHGYDTGLIVTSIACLAAAVISGIFLTRKPQTVETPAPAAH</sequence>
<dbReference type="InterPro" id="IPR020846">
    <property type="entry name" value="MFS_dom"/>
</dbReference>
<evidence type="ECO:0000256" key="7">
    <source>
        <dbReference type="SAM" id="Phobius"/>
    </source>
</evidence>
<dbReference type="CDD" id="cd17321">
    <property type="entry name" value="MFS_MMR_MDR_like"/>
    <property type="match status" value="1"/>
</dbReference>
<keyword evidence="2" id="KW-0813">Transport</keyword>
<dbReference type="Gene3D" id="1.20.1250.20">
    <property type="entry name" value="MFS general substrate transporter like domains"/>
    <property type="match status" value="1"/>
</dbReference>
<evidence type="ECO:0000259" key="8">
    <source>
        <dbReference type="PROSITE" id="PS50850"/>
    </source>
</evidence>
<evidence type="ECO:0000256" key="1">
    <source>
        <dbReference type="ARBA" id="ARBA00004651"/>
    </source>
</evidence>
<dbReference type="InterPro" id="IPR036259">
    <property type="entry name" value="MFS_trans_sf"/>
</dbReference>